<dbReference type="InterPro" id="IPR003016">
    <property type="entry name" value="2-oxoA_DH_lipoyl-BS"/>
</dbReference>
<evidence type="ECO:0000313" key="6">
    <source>
        <dbReference type="Proteomes" id="UP000320593"/>
    </source>
</evidence>
<gene>
    <name evidence="5" type="ORF">JM93_01936</name>
</gene>
<dbReference type="PANTHER" id="PTHR23151:SF75">
    <property type="entry name" value="DIHYDROLIPOYLLYSINE-RESIDUE ACETYLTRANSFERASE COMPONENT 5 OF PYRUVATE DEHYDROGENASE COMPLEX, CHLOROPLASTIC"/>
    <property type="match status" value="1"/>
</dbReference>
<keyword evidence="6" id="KW-1185">Reference proteome</keyword>
<feature type="region of interest" description="Disordered" evidence="3">
    <location>
        <begin position="194"/>
        <end position="256"/>
    </location>
</feature>
<feature type="region of interest" description="Disordered" evidence="3">
    <location>
        <begin position="77"/>
        <end position="111"/>
    </location>
</feature>
<keyword evidence="5" id="KW-0670">Pyruvate</keyword>
<dbReference type="InterPro" id="IPR011053">
    <property type="entry name" value="Single_hybrid_motif"/>
</dbReference>
<evidence type="ECO:0000313" key="5">
    <source>
        <dbReference type="EMBL" id="TWI87371.1"/>
    </source>
</evidence>
<reference evidence="5 6" key="1">
    <citation type="submission" date="2019-07" db="EMBL/GenBank/DDBJ databases">
        <title>Genomic Encyclopedia of Archaeal and Bacterial Type Strains, Phase II (KMG-II): from individual species to whole genera.</title>
        <authorList>
            <person name="Goeker M."/>
        </authorList>
    </citation>
    <scope>NUCLEOTIDE SEQUENCE [LARGE SCALE GENOMIC DNA]</scope>
    <source>
        <strain evidence="5 6">ATCC BAA-252</strain>
    </source>
</reference>
<keyword evidence="2" id="KW-0450">Lipoyl</keyword>
<evidence type="ECO:0000256" key="3">
    <source>
        <dbReference type="SAM" id="MobiDB-lite"/>
    </source>
</evidence>
<proteinExistence type="predicted"/>
<evidence type="ECO:0000259" key="4">
    <source>
        <dbReference type="PROSITE" id="PS50968"/>
    </source>
</evidence>
<dbReference type="CDD" id="cd06849">
    <property type="entry name" value="lipoyl_domain"/>
    <property type="match status" value="2"/>
</dbReference>
<feature type="compositionally biased region" description="Polar residues" evidence="3">
    <location>
        <begin position="80"/>
        <end position="96"/>
    </location>
</feature>
<organism evidence="5 6">
    <name type="scientific">Roseibium hamelinense</name>
    <dbReference type="NCBI Taxonomy" id="150831"/>
    <lineage>
        <taxon>Bacteria</taxon>
        <taxon>Pseudomonadati</taxon>
        <taxon>Pseudomonadota</taxon>
        <taxon>Alphaproteobacteria</taxon>
        <taxon>Hyphomicrobiales</taxon>
        <taxon>Stappiaceae</taxon>
        <taxon>Roseibium</taxon>
    </lineage>
</organism>
<dbReference type="PROSITE" id="PS50968">
    <property type="entry name" value="BIOTINYL_LIPOYL"/>
    <property type="match status" value="2"/>
</dbReference>
<dbReference type="GO" id="GO:0045254">
    <property type="term" value="C:pyruvate dehydrogenase complex"/>
    <property type="evidence" value="ECO:0007669"/>
    <property type="project" value="InterPro"/>
</dbReference>
<dbReference type="Gene3D" id="2.40.50.100">
    <property type="match status" value="2"/>
</dbReference>
<dbReference type="AlphaFoldDB" id="A0A562T179"/>
<keyword evidence="5" id="KW-0808">Transferase</keyword>
<dbReference type="Gene3D" id="4.10.320.10">
    <property type="entry name" value="E3-binding domain"/>
    <property type="match status" value="1"/>
</dbReference>
<dbReference type="InterPro" id="IPR045257">
    <property type="entry name" value="E2/Pdx1"/>
</dbReference>
<feature type="domain" description="Lipoyl-binding" evidence="4">
    <location>
        <begin position="114"/>
        <end position="189"/>
    </location>
</feature>
<comment type="cofactor">
    <cofactor evidence="1">
        <name>(R)-lipoate</name>
        <dbReference type="ChEBI" id="CHEBI:83088"/>
    </cofactor>
</comment>
<dbReference type="InterPro" id="IPR036625">
    <property type="entry name" value="E3-bd_dom_sf"/>
</dbReference>
<dbReference type="PANTHER" id="PTHR23151">
    <property type="entry name" value="DIHYDROLIPOAMIDE ACETYL/SUCCINYL-TRANSFERASE-RELATED"/>
    <property type="match status" value="1"/>
</dbReference>
<feature type="compositionally biased region" description="Low complexity" evidence="3">
    <location>
        <begin position="232"/>
        <end position="250"/>
    </location>
</feature>
<dbReference type="RefSeq" id="WP_145342662.1">
    <property type="nucleotide sequence ID" value="NZ_SMLY01000081.1"/>
</dbReference>
<dbReference type="GO" id="GO:0006086">
    <property type="term" value="P:pyruvate decarboxylation to acetyl-CoA"/>
    <property type="evidence" value="ECO:0007669"/>
    <property type="project" value="InterPro"/>
</dbReference>
<dbReference type="Proteomes" id="UP000320593">
    <property type="component" value="Unassembled WGS sequence"/>
</dbReference>
<dbReference type="InterPro" id="IPR000089">
    <property type="entry name" value="Biotin_lipoyl"/>
</dbReference>
<protein>
    <submittedName>
        <fullName evidence="5">Pyruvate dehydrogenase E2 component (Dihydrolipoamide acetyltransferase)/2-oxoglutarate dehydrogenase E2 component (Dihydrolipoamide succinyltransferase)</fullName>
    </submittedName>
</protein>
<dbReference type="OrthoDB" id="9804723at2"/>
<evidence type="ECO:0000256" key="2">
    <source>
        <dbReference type="ARBA" id="ARBA00022823"/>
    </source>
</evidence>
<evidence type="ECO:0000256" key="1">
    <source>
        <dbReference type="ARBA" id="ARBA00001938"/>
    </source>
</evidence>
<name>A0A562T179_9HYPH</name>
<feature type="domain" description="Lipoyl-binding" evidence="4">
    <location>
        <begin position="2"/>
        <end position="77"/>
    </location>
</feature>
<dbReference type="GO" id="GO:0004742">
    <property type="term" value="F:dihydrolipoyllysine-residue acetyltransferase activity"/>
    <property type="evidence" value="ECO:0007669"/>
    <property type="project" value="TreeGrafter"/>
</dbReference>
<dbReference type="Pfam" id="PF00364">
    <property type="entry name" value="Biotin_lipoyl"/>
    <property type="match status" value="2"/>
</dbReference>
<sequence>MPHDVIMPALGMAQDTGLLLAWHKKPGDEVAEGDVLFEVETDKASMEVEAQAAGYLTDVSAEPGSDVPVGQTIALISENPKGNGSKSSAPPTSEPSGNDVDAESPARDSADIDGKQVIMPALGMAQDTGLIISWAKAAGDAVSADDVLLEVETDKSAMEVPAGFDGYVAAILAEAGENVPVGVVIAVISAEKPDAPVTRSAKSGTPEPAAGSTSMKSAAGAETASPAKTQKASSPEKAVPVAPPAASGSKILASPKAKRLAKEQGLDLERLVRAGTPQPFHVADLETLKSLPEETAPATATQAATRRIVAEVSGSALADFVDWLARELGQKVRREAVLAGFAASALRATDQSDAIGVQTEVRGLVRAYQDPDLAGLGRSEPMEGAGAPSLVVRDLSGTPVTSVQLGAETAPVLSVSGTGSTLTITCECPGDTVSAGTALALVTGFAERVGDPLRQLL</sequence>
<dbReference type="SUPFAM" id="SSF51230">
    <property type="entry name" value="Single hybrid motif"/>
    <property type="match status" value="2"/>
</dbReference>
<accession>A0A562T179</accession>
<dbReference type="PROSITE" id="PS00189">
    <property type="entry name" value="LIPOYL"/>
    <property type="match status" value="2"/>
</dbReference>
<dbReference type="EMBL" id="VLLF01000004">
    <property type="protein sequence ID" value="TWI87371.1"/>
    <property type="molecule type" value="Genomic_DNA"/>
</dbReference>
<comment type="caution">
    <text evidence="5">The sequence shown here is derived from an EMBL/GenBank/DDBJ whole genome shotgun (WGS) entry which is preliminary data.</text>
</comment>